<sequence length="459" mass="53171">MLTESVYTRSLEYNQLPSYIESVPPHITKDVLQFLNYKHALLIPNESVKQALWTAYWKYAHPCMPVLDQIEMNKSMQGYREKISLLLYQCVMLVGQVFLIAYEGPRYEFNDPQELFAKIRALYDFGWETRPLIILQSLVLMTFFPQKVNEPKGQAYLVGHEVSIAYKVGLHRDPTNFHSKASVRHSRKRLWWSLFIRERTLLLDQGTPWVIDNTDYDVPMIKIDDFCLPDVCHDIGTQNPLVDLNDISRQRKIAIMWIERAKLAVIMGQLSPISVRISERNSSIFERPSLQSGLPHFQGSFNDTAIGLERWKRDISPEINFAQLSSPALWAGDRELYLQCATLKLLYYTLKFQLAVLLVLPRTQTQIVQFPQKRTRQEVNESCNAIMQIIKDLQLYGCSAHVPLYGVSVLRPVIIWAILNGVLGTAIYQNSSFDPLQFDIGRVDSYQYLFMEFLLCDTE</sequence>
<dbReference type="Proteomes" id="UP000509510">
    <property type="component" value="Chromosome VI"/>
</dbReference>
<accession>A0A7H8REI9</accession>
<evidence type="ECO:0000313" key="4">
    <source>
        <dbReference type="EMBL" id="QKX64814.1"/>
    </source>
</evidence>
<dbReference type="OrthoDB" id="5121955at2759"/>
<dbReference type="GO" id="GO:0003677">
    <property type="term" value="F:DNA binding"/>
    <property type="evidence" value="ECO:0007669"/>
    <property type="project" value="InterPro"/>
</dbReference>
<evidence type="ECO:0000256" key="2">
    <source>
        <dbReference type="SAM" id="Phobius"/>
    </source>
</evidence>
<keyword evidence="2" id="KW-0812">Transmembrane</keyword>
<gene>
    <name evidence="4" type="ORF">TRUGW13939_11990</name>
</gene>
<reference evidence="5" key="1">
    <citation type="submission" date="2020-06" db="EMBL/GenBank/DDBJ databases">
        <title>A chromosome-scale genome assembly of Talaromyces rugulosus W13939.</title>
        <authorList>
            <person name="Wang B."/>
            <person name="Guo L."/>
            <person name="Ye K."/>
            <person name="Wang L."/>
        </authorList>
    </citation>
    <scope>NUCLEOTIDE SEQUENCE [LARGE SCALE GENOMIC DNA]</scope>
    <source>
        <strain evidence="5">W13939</strain>
    </source>
</reference>
<dbReference type="KEGG" id="trg:TRUGW13939_11990"/>
<name>A0A7H8REI9_TALRU</name>
<keyword evidence="5" id="KW-1185">Reference proteome</keyword>
<dbReference type="InterPro" id="IPR007219">
    <property type="entry name" value="XnlR_reg_dom"/>
</dbReference>
<feature type="domain" description="Xylanolytic transcriptional activator regulatory" evidence="3">
    <location>
        <begin position="55"/>
        <end position="226"/>
    </location>
</feature>
<dbReference type="GO" id="GO:0008270">
    <property type="term" value="F:zinc ion binding"/>
    <property type="evidence" value="ECO:0007669"/>
    <property type="project" value="InterPro"/>
</dbReference>
<dbReference type="GO" id="GO:0006351">
    <property type="term" value="P:DNA-templated transcription"/>
    <property type="evidence" value="ECO:0007669"/>
    <property type="project" value="InterPro"/>
</dbReference>
<dbReference type="AlphaFoldDB" id="A0A7H8REI9"/>
<dbReference type="PANTHER" id="PTHR47425:SF2">
    <property type="entry name" value="FARB-RELATED"/>
    <property type="match status" value="1"/>
</dbReference>
<organism evidence="4 5">
    <name type="scientific">Talaromyces rugulosus</name>
    <name type="common">Penicillium rugulosum</name>
    <dbReference type="NCBI Taxonomy" id="121627"/>
    <lineage>
        <taxon>Eukaryota</taxon>
        <taxon>Fungi</taxon>
        <taxon>Dikarya</taxon>
        <taxon>Ascomycota</taxon>
        <taxon>Pezizomycotina</taxon>
        <taxon>Eurotiomycetes</taxon>
        <taxon>Eurotiomycetidae</taxon>
        <taxon>Eurotiales</taxon>
        <taxon>Trichocomaceae</taxon>
        <taxon>Talaromyces</taxon>
        <taxon>Talaromyces sect. Islandici</taxon>
    </lineage>
</organism>
<keyword evidence="1" id="KW-0539">Nucleus</keyword>
<protein>
    <recommendedName>
        <fullName evidence="3">Xylanolytic transcriptional activator regulatory domain-containing protein</fullName>
    </recommendedName>
</protein>
<feature type="transmembrane region" description="Helical" evidence="2">
    <location>
        <begin position="83"/>
        <end position="102"/>
    </location>
</feature>
<dbReference type="PANTHER" id="PTHR47425">
    <property type="entry name" value="FARB-RELATED"/>
    <property type="match status" value="1"/>
</dbReference>
<dbReference type="RefSeq" id="XP_035350987.1">
    <property type="nucleotide sequence ID" value="XM_035495094.1"/>
</dbReference>
<evidence type="ECO:0000256" key="1">
    <source>
        <dbReference type="ARBA" id="ARBA00023242"/>
    </source>
</evidence>
<keyword evidence="2" id="KW-1133">Transmembrane helix</keyword>
<dbReference type="CDD" id="cd12148">
    <property type="entry name" value="fungal_TF_MHR"/>
    <property type="match status" value="1"/>
</dbReference>
<dbReference type="EMBL" id="CP055903">
    <property type="protein sequence ID" value="QKX64814.1"/>
    <property type="molecule type" value="Genomic_DNA"/>
</dbReference>
<dbReference type="GeneID" id="55999466"/>
<evidence type="ECO:0000313" key="5">
    <source>
        <dbReference type="Proteomes" id="UP000509510"/>
    </source>
</evidence>
<dbReference type="Pfam" id="PF04082">
    <property type="entry name" value="Fungal_trans"/>
    <property type="match status" value="1"/>
</dbReference>
<keyword evidence="2" id="KW-0472">Membrane</keyword>
<dbReference type="InterPro" id="IPR052761">
    <property type="entry name" value="Fungal_Detox/Toxin_TFs"/>
</dbReference>
<evidence type="ECO:0000259" key="3">
    <source>
        <dbReference type="Pfam" id="PF04082"/>
    </source>
</evidence>
<proteinExistence type="predicted"/>